<feature type="transmembrane region" description="Helical" evidence="6">
    <location>
        <begin position="367"/>
        <end position="388"/>
    </location>
</feature>
<reference evidence="7 8" key="1">
    <citation type="submission" date="2016-10" db="EMBL/GenBank/DDBJ databases">
        <authorList>
            <person name="de Groot N.N."/>
        </authorList>
    </citation>
    <scope>NUCLEOTIDE SEQUENCE [LARGE SCALE GENOMIC DNA]</scope>
    <source>
        <strain evidence="7 8">DSM 18346</strain>
    </source>
</reference>
<feature type="transmembrane region" description="Helical" evidence="6">
    <location>
        <begin position="166"/>
        <end position="184"/>
    </location>
</feature>
<proteinExistence type="predicted"/>
<evidence type="ECO:0000256" key="5">
    <source>
        <dbReference type="ARBA" id="ARBA00023136"/>
    </source>
</evidence>
<evidence type="ECO:0000256" key="4">
    <source>
        <dbReference type="ARBA" id="ARBA00022989"/>
    </source>
</evidence>
<evidence type="ECO:0000256" key="2">
    <source>
        <dbReference type="ARBA" id="ARBA00022475"/>
    </source>
</evidence>
<dbReference type="InterPro" id="IPR002797">
    <property type="entry name" value="Polysacc_synth"/>
</dbReference>
<comment type="subcellular location">
    <subcellularLocation>
        <location evidence="1">Cell membrane</location>
        <topology evidence="1">Multi-pass membrane protein</topology>
    </subcellularLocation>
</comment>
<feature type="transmembrane region" description="Helical" evidence="6">
    <location>
        <begin position="455"/>
        <end position="477"/>
    </location>
</feature>
<feature type="transmembrane region" description="Helical" evidence="6">
    <location>
        <begin position="53"/>
        <end position="73"/>
    </location>
</feature>
<evidence type="ECO:0000313" key="8">
    <source>
        <dbReference type="Proteomes" id="UP000198718"/>
    </source>
</evidence>
<dbReference type="EMBL" id="FNFP01000005">
    <property type="protein sequence ID" value="SDK90657.1"/>
    <property type="molecule type" value="Genomic_DNA"/>
</dbReference>
<keyword evidence="4 6" id="KW-1133">Transmembrane helix</keyword>
<sequence length="522" mass="59065">MWQSRGDGLKKKGFVYGSILLTFVNFLIRFIGFSYDVILSKLMGAEGIGLFQMMMPVLMIFLIITTAGIPTAVSKLIAEYSSKNNYDAVRKTYRVAVFFTLSLSIGLSLILISFRGFIGLRIFKNEDALRCIYFLPPALVLISITSVMRGYYYGLKMIGIASISEIVEHFTRFVIVIGLLYSIYPLDPILGAFIAICGISIGEFFDLVWLLFMQSRFTKRLPYTIPTSIKMTQLLRQILTISAPLTLSGLFHVILQFTNAILIPQRLMASGYTYSEAIATFGRVMGMAMPLTYLPYFVTSALVINIIPNLSEQVFVKNYKTAKNNIHLAIKITLLVSIPLTALYVFFSKPLAVYLYSDPKASESIYLLGFCTIFLAIQHTFSGILYGLGKQKNTTIHRMIGMSLQFAAVYYLVGNPSYGIYGYYTGFFLCTLSICILDFYTLWKMIKMKYQYTDLFIKPFFAAALMIILILQTQQWFLSINFHLSTSFIYSLIIGGLGYILVLFITKAVPRNLLGMLFRINK</sequence>
<dbReference type="STRING" id="393762.SAMN05660472_02211"/>
<feature type="transmembrane region" description="Helical" evidence="6">
    <location>
        <begin position="93"/>
        <end position="114"/>
    </location>
</feature>
<feature type="transmembrane region" description="Helical" evidence="6">
    <location>
        <begin position="489"/>
        <end position="509"/>
    </location>
</feature>
<organism evidence="7 8">
    <name type="scientific">Natronincola ferrireducens</name>
    <dbReference type="NCBI Taxonomy" id="393762"/>
    <lineage>
        <taxon>Bacteria</taxon>
        <taxon>Bacillati</taxon>
        <taxon>Bacillota</taxon>
        <taxon>Clostridia</taxon>
        <taxon>Peptostreptococcales</taxon>
        <taxon>Natronincolaceae</taxon>
        <taxon>Natronincola</taxon>
    </lineage>
</organism>
<keyword evidence="8" id="KW-1185">Reference proteome</keyword>
<dbReference type="GO" id="GO:0005886">
    <property type="term" value="C:plasma membrane"/>
    <property type="evidence" value="ECO:0007669"/>
    <property type="project" value="UniProtKB-SubCell"/>
</dbReference>
<feature type="transmembrane region" description="Helical" evidence="6">
    <location>
        <begin position="134"/>
        <end position="154"/>
    </location>
</feature>
<dbReference type="PANTHER" id="PTHR30250:SF21">
    <property type="entry name" value="LIPID II FLIPPASE MURJ"/>
    <property type="match status" value="1"/>
</dbReference>
<dbReference type="AlphaFoldDB" id="A0A1G9FQL6"/>
<gene>
    <name evidence="7" type="ORF">SAMN05660472_02211</name>
</gene>
<feature type="transmembrane region" description="Helical" evidence="6">
    <location>
        <begin position="190"/>
        <end position="212"/>
    </location>
</feature>
<dbReference type="CDD" id="cd13124">
    <property type="entry name" value="MATE_SpoVB_like"/>
    <property type="match status" value="1"/>
</dbReference>
<keyword evidence="5 6" id="KW-0472">Membrane</keyword>
<feature type="transmembrane region" description="Helical" evidence="6">
    <location>
        <begin position="238"/>
        <end position="264"/>
    </location>
</feature>
<dbReference type="Proteomes" id="UP000198718">
    <property type="component" value="Unassembled WGS sequence"/>
</dbReference>
<evidence type="ECO:0000256" key="6">
    <source>
        <dbReference type="SAM" id="Phobius"/>
    </source>
</evidence>
<feature type="transmembrane region" description="Helical" evidence="6">
    <location>
        <begin position="328"/>
        <end position="347"/>
    </location>
</feature>
<feature type="transmembrane region" description="Helical" evidence="6">
    <location>
        <begin position="420"/>
        <end position="443"/>
    </location>
</feature>
<keyword evidence="2" id="KW-1003">Cell membrane</keyword>
<name>A0A1G9FQL6_9FIRM</name>
<accession>A0A1G9FQL6</accession>
<dbReference type="PANTHER" id="PTHR30250">
    <property type="entry name" value="PST FAMILY PREDICTED COLANIC ACID TRANSPORTER"/>
    <property type="match status" value="1"/>
</dbReference>
<feature type="transmembrane region" description="Helical" evidence="6">
    <location>
        <begin position="284"/>
        <end position="307"/>
    </location>
</feature>
<dbReference type="InterPro" id="IPR050833">
    <property type="entry name" value="Poly_Biosynth_Transport"/>
</dbReference>
<dbReference type="Pfam" id="PF01943">
    <property type="entry name" value="Polysacc_synt"/>
    <property type="match status" value="1"/>
</dbReference>
<dbReference type="InterPro" id="IPR024923">
    <property type="entry name" value="PG_synth_SpoVB"/>
</dbReference>
<evidence type="ECO:0000256" key="1">
    <source>
        <dbReference type="ARBA" id="ARBA00004651"/>
    </source>
</evidence>
<feature type="transmembrane region" description="Helical" evidence="6">
    <location>
        <begin position="14"/>
        <end position="33"/>
    </location>
</feature>
<evidence type="ECO:0000313" key="7">
    <source>
        <dbReference type="EMBL" id="SDK90657.1"/>
    </source>
</evidence>
<evidence type="ECO:0000256" key="3">
    <source>
        <dbReference type="ARBA" id="ARBA00022692"/>
    </source>
</evidence>
<protein>
    <submittedName>
        <fullName evidence="7">Stage V sporulation protein B</fullName>
    </submittedName>
</protein>
<feature type="transmembrane region" description="Helical" evidence="6">
    <location>
        <begin position="395"/>
        <end position="414"/>
    </location>
</feature>
<dbReference type="PIRSF" id="PIRSF038958">
    <property type="entry name" value="PG_synth_SpoVB"/>
    <property type="match status" value="1"/>
</dbReference>
<keyword evidence="3 6" id="KW-0812">Transmembrane</keyword>